<keyword evidence="3" id="KW-1185">Reference proteome</keyword>
<gene>
    <name evidence="2" type="ORF">H7849_21640</name>
</gene>
<sequence length="834" mass="91751">MQKQCGTSVWYRLAQAVTILVIATAGRTAGAQQWLQSIPQFPLASSDLTIRQHVEPLKPFTVAGECGTFVGQQDGSFEAWVFPVKLLSHFHLEAELADYNVPIDVTEQAAEIEVAPDHTTITYSHAAFTVREILFATQCDTNGAGIMALFQVESVRPIKLTFSFTPEMKRMWPAPNYNAPSPDWMKLGDGGYYILNTDAEDLRGAIGMPGTQPGILAPYQERPKFWPTQMILSFDPKRDAGRYFPLLLAVGNNAESAKPAALAAQLARLNENAAQLYAKTADYYAHFFDKRLVADTPDQRFNEAIRWAELAIDQLRVRHGDEVGLVAGFYSSGDSNRPGFGWFFGRDTLFTLYAVNGYGDFALTRLALEFLIKRQRDDGKIMHEYSQTAELVDWGKFPYEYAAADSTPLFLMAMEDYVNASGDKEFLQQHWDAVDKAWQFERTHDTDGDGIYDNSQGTGWVESWPSGMPHQEIYLAALDQQASGAFARLARAMNKADDASAAEARAQKVAATIEQEYAGPMYAFSHNVDGSLDKTATIYPTIAWWDGHCALKQSSEMFQRWASEEFSTDWGLRDLGEHEAFYDPISYHQGSVWPLFTGWASLAEYRTGRSLSGYAHLMQNADLTWAQDLGSVTELLSGAYFSPFGRSTPHQLWSSAMVLTPALRGLFGITTDALNNSISVDPHLPAEWYHAELRHVPVGGSLIDISFKREGAVLIVRAAGGSVQLFGAHGGELRIPLPGVEIGIPHELPLPGSSTAQLKVLSQSVDAHSLTLQLEAQGGSAYDLPLRVNGARSAIQVSGAKVDQAAGGGSGLGKLHLTFPAGVGYQKQTVRLTW</sequence>
<accession>A0A7G8BGG7</accession>
<feature type="domain" description="Glycogen debranching enzyme C-terminal" evidence="1">
    <location>
        <begin position="400"/>
        <end position="659"/>
    </location>
</feature>
<proteinExistence type="predicted"/>
<name>A0A7G8BGG7_9BACT</name>
<reference evidence="2 3" key="1">
    <citation type="submission" date="2020-08" db="EMBL/GenBank/DDBJ databases">
        <title>Edaphobacter telluris sp. nov. and Acidobacterium dinghuensis sp. nov., two acidobacteria isolated from forest soil.</title>
        <authorList>
            <person name="Fu J."/>
            <person name="Qiu L."/>
        </authorList>
    </citation>
    <scope>NUCLEOTIDE SEQUENCE [LARGE SCALE GENOMIC DNA]</scope>
    <source>
        <strain evidence="2">4Y35</strain>
    </source>
</reference>
<organism evidence="2 3">
    <name type="scientific">Alloacidobacterium dinghuense</name>
    <dbReference type="NCBI Taxonomy" id="2763107"/>
    <lineage>
        <taxon>Bacteria</taxon>
        <taxon>Pseudomonadati</taxon>
        <taxon>Acidobacteriota</taxon>
        <taxon>Terriglobia</taxon>
        <taxon>Terriglobales</taxon>
        <taxon>Acidobacteriaceae</taxon>
        <taxon>Alloacidobacterium</taxon>
    </lineage>
</organism>
<dbReference type="SUPFAM" id="SSF48208">
    <property type="entry name" value="Six-hairpin glycosidases"/>
    <property type="match status" value="1"/>
</dbReference>
<dbReference type="KEGG" id="adin:H7849_21640"/>
<dbReference type="InterPro" id="IPR032790">
    <property type="entry name" value="GDE_C"/>
</dbReference>
<dbReference type="GO" id="GO:0005975">
    <property type="term" value="P:carbohydrate metabolic process"/>
    <property type="evidence" value="ECO:0007669"/>
    <property type="project" value="InterPro"/>
</dbReference>
<dbReference type="InterPro" id="IPR012341">
    <property type="entry name" value="6hp_glycosidase-like_sf"/>
</dbReference>
<evidence type="ECO:0000313" key="3">
    <source>
        <dbReference type="Proteomes" id="UP000515312"/>
    </source>
</evidence>
<dbReference type="EMBL" id="CP060394">
    <property type="protein sequence ID" value="QNI31637.1"/>
    <property type="molecule type" value="Genomic_DNA"/>
</dbReference>
<dbReference type="Proteomes" id="UP000515312">
    <property type="component" value="Chromosome"/>
</dbReference>
<dbReference type="Pfam" id="PF06202">
    <property type="entry name" value="GDE_C"/>
    <property type="match status" value="1"/>
</dbReference>
<protein>
    <submittedName>
        <fullName evidence="2">Glycogen debranching protein</fullName>
    </submittedName>
</protein>
<evidence type="ECO:0000313" key="2">
    <source>
        <dbReference type="EMBL" id="QNI31637.1"/>
    </source>
</evidence>
<dbReference type="InterPro" id="IPR008928">
    <property type="entry name" value="6-hairpin_glycosidase_sf"/>
</dbReference>
<dbReference type="AlphaFoldDB" id="A0A7G8BGG7"/>
<evidence type="ECO:0000259" key="1">
    <source>
        <dbReference type="Pfam" id="PF06202"/>
    </source>
</evidence>
<dbReference type="RefSeq" id="WP_186742452.1">
    <property type="nucleotide sequence ID" value="NZ_CP060394.1"/>
</dbReference>
<dbReference type="Gene3D" id="1.50.10.10">
    <property type="match status" value="1"/>
</dbReference>